<dbReference type="EMBL" id="LXQA010993581">
    <property type="protein sequence ID" value="MCI80342.1"/>
    <property type="molecule type" value="Genomic_DNA"/>
</dbReference>
<sequence length="58" mass="6463">MFSPAMAFAVIPSGVSVKAPHPDQVFDCIFEFDTIFCFMSRTPVVLEEFALVRPRGLP</sequence>
<name>A0A392UYX8_9FABA</name>
<proteinExistence type="predicted"/>
<comment type="caution">
    <text evidence="1">The sequence shown here is derived from an EMBL/GenBank/DDBJ whole genome shotgun (WGS) entry which is preliminary data.</text>
</comment>
<evidence type="ECO:0000313" key="2">
    <source>
        <dbReference type="Proteomes" id="UP000265520"/>
    </source>
</evidence>
<organism evidence="1 2">
    <name type="scientific">Trifolium medium</name>
    <dbReference type="NCBI Taxonomy" id="97028"/>
    <lineage>
        <taxon>Eukaryota</taxon>
        <taxon>Viridiplantae</taxon>
        <taxon>Streptophyta</taxon>
        <taxon>Embryophyta</taxon>
        <taxon>Tracheophyta</taxon>
        <taxon>Spermatophyta</taxon>
        <taxon>Magnoliopsida</taxon>
        <taxon>eudicotyledons</taxon>
        <taxon>Gunneridae</taxon>
        <taxon>Pentapetalae</taxon>
        <taxon>rosids</taxon>
        <taxon>fabids</taxon>
        <taxon>Fabales</taxon>
        <taxon>Fabaceae</taxon>
        <taxon>Papilionoideae</taxon>
        <taxon>50 kb inversion clade</taxon>
        <taxon>NPAAA clade</taxon>
        <taxon>Hologalegina</taxon>
        <taxon>IRL clade</taxon>
        <taxon>Trifolieae</taxon>
        <taxon>Trifolium</taxon>
    </lineage>
</organism>
<reference evidence="1 2" key="1">
    <citation type="journal article" date="2018" name="Front. Plant Sci.">
        <title>Red Clover (Trifolium pratense) and Zigzag Clover (T. medium) - A Picture of Genomic Similarities and Differences.</title>
        <authorList>
            <person name="Dluhosova J."/>
            <person name="Istvanek J."/>
            <person name="Nedelnik J."/>
            <person name="Repkova J."/>
        </authorList>
    </citation>
    <scope>NUCLEOTIDE SEQUENCE [LARGE SCALE GENOMIC DNA]</scope>
    <source>
        <strain evidence="2">cv. 10/8</strain>
        <tissue evidence="1">Leaf</tissue>
    </source>
</reference>
<evidence type="ECO:0000313" key="1">
    <source>
        <dbReference type="EMBL" id="MCI80342.1"/>
    </source>
</evidence>
<accession>A0A392UYX8</accession>
<dbReference type="Proteomes" id="UP000265520">
    <property type="component" value="Unassembled WGS sequence"/>
</dbReference>
<keyword evidence="2" id="KW-1185">Reference proteome</keyword>
<protein>
    <submittedName>
        <fullName evidence="1">Uncharacterized protein</fullName>
    </submittedName>
</protein>
<dbReference type="AlphaFoldDB" id="A0A392UYX8"/>